<dbReference type="Pfam" id="PF00535">
    <property type="entry name" value="Glycos_transf_2"/>
    <property type="match status" value="1"/>
</dbReference>
<reference evidence="2 3" key="1">
    <citation type="submission" date="2019-02" db="EMBL/GenBank/DDBJ databases">
        <authorList>
            <person name="Li S.-H."/>
        </authorList>
    </citation>
    <scope>NUCLEOTIDE SEQUENCE [LARGE SCALE GENOMIC DNA]</scope>
    <source>
        <strain evidence="2 3">IMCC14385</strain>
    </source>
</reference>
<dbReference type="InterPro" id="IPR050834">
    <property type="entry name" value="Glycosyltransf_2"/>
</dbReference>
<dbReference type="Proteomes" id="UP000326287">
    <property type="component" value="Chromosome"/>
</dbReference>
<dbReference type="InterPro" id="IPR001173">
    <property type="entry name" value="Glyco_trans_2-like"/>
</dbReference>
<dbReference type="PANTHER" id="PTHR43685">
    <property type="entry name" value="GLYCOSYLTRANSFERASE"/>
    <property type="match status" value="1"/>
</dbReference>
<dbReference type="PANTHER" id="PTHR43685:SF2">
    <property type="entry name" value="GLYCOSYLTRANSFERASE 2-LIKE DOMAIN-CONTAINING PROTEIN"/>
    <property type="match status" value="1"/>
</dbReference>
<keyword evidence="3" id="KW-1185">Reference proteome</keyword>
<dbReference type="SUPFAM" id="SSF53448">
    <property type="entry name" value="Nucleotide-diphospho-sugar transferases"/>
    <property type="match status" value="1"/>
</dbReference>
<dbReference type="CDD" id="cd00761">
    <property type="entry name" value="Glyco_tranf_GTA_type"/>
    <property type="match status" value="1"/>
</dbReference>
<evidence type="ECO:0000313" key="3">
    <source>
        <dbReference type="Proteomes" id="UP000326287"/>
    </source>
</evidence>
<dbReference type="EMBL" id="CP036422">
    <property type="protein sequence ID" value="QFU74343.1"/>
    <property type="molecule type" value="Genomic_DNA"/>
</dbReference>
<dbReference type="GO" id="GO:0016740">
    <property type="term" value="F:transferase activity"/>
    <property type="evidence" value="ECO:0007669"/>
    <property type="project" value="UniProtKB-KW"/>
</dbReference>
<name>A0A5P9NF08_9GAMM</name>
<dbReference type="RefSeq" id="WP_152660454.1">
    <property type="nucleotide sequence ID" value="NZ_CP036422.1"/>
</dbReference>
<dbReference type="Gene3D" id="3.90.550.10">
    <property type="entry name" value="Spore Coat Polysaccharide Biosynthesis Protein SpsA, Chain A"/>
    <property type="match status" value="1"/>
</dbReference>
<sequence length="467" mass="52378">MSGVFIAMPVFRGVDVIEETVRSIVAQTHRDFHLVMSVDGADDPTLPVCRRLAADPRIDVVVQTDRLGWPGNLNWLMQACDREFFCYWQQDDLASTGYLEALLTSLAARPDAAVAYTDVQWFGAEFRRDSTPSIQGAPLSRVMQHIEAIRYEPLRGVMRAIWLPDIQDPIPVTRHESHQEEFVFLTRMARQGSFIRVADAMYFKRLHDTNTFMRWQRLPEWKRRRGWMSMGAGMWQTASQLAEEKLRPHVLAQLIDRLAVARGERGFFYDTPQTDVSIRNFAREFLAVASIDSTALDYDPSEATGLERPVHPAVLEGIADAREALRAIEDLDQLITNHGQSTITGEAISATGLLGYGWSHQEDWGVWTNADEATMHLPKSASRVEIKGSTFPKDRPSRVVVKTGEGPAITIEVRAGENTEFLVDLEPGHTSKISFGLPDATSPAAEGVSDDQRHLGLGIEQVKFFSD</sequence>
<dbReference type="AlphaFoldDB" id="A0A5P9NF08"/>
<protein>
    <submittedName>
        <fullName evidence="2">Glycosyltransferase family 2 protein</fullName>
    </submittedName>
</protein>
<dbReference type="KEGG" id="halc:EY643_01025"/>
<evidence type="ECO:0000259" key="1">
    <source>
        <dbReference type="Pfam" id="PF00535"/>
    </source>
</evidence>
<dbReference type="InterPro" id="IPR029044">
    <property type="entry name" value="Nucleotide-diphossugar_trans"/>
</dbReference>
<proteinExistence type="predicted"/>
<gene>
    <name evidence="2" type="ORF">EY643_01025</name>
</gene>
<evidence type="ECO:0000313" key="2">
    <source>
        <dbReference type="EMBL" id="QFU74343.1"/>
    </source>
</evidence>
<keyword evidence="2" id="KW-0808">Transferase</keyword>
<accession>A0A5P9NF08</accession>
<dbReference type="OrthoDB" id="9801954at2"/>
<feature type="domain" description="Glycosyltransferase 2-like" evidence="1">
    <location>
        <begin position="6"/>
        <end position="162"/>
    </location>
</feature>
<organism evidence="2 3">
    <name type="scientific">Halioglobus maricola</name>
    <dbReference type="NCBI Taxonomy" id="2601894"/>
    <lineage>
        <taxon>Bacteria</taxon>
        <taxon>Pseudomonadati</taxon>
        <taxon>Pseudomonadota</taxon>
        <taxon>Gammaproteobacteria</taxon>
        <taxon>Cellvibrionales</taxon>
        <taxon>Halieaceae</taxon>
        <taxon>Halioglobus</taxon>
    </lineage>
</organism>